<dbReference type="SUPFAM" id="SSF55781">
    <property type="entry name" value="GAF domain-like"/>
    <property type="match status" value="1"/>
</dbReference>
<evidence type="ECO:0000256" key="1">
    <source>
        <dbReference type="ARBA" id="ARBA00022801"/>
    </source>
</evidence>
<dbReference type="PANTHER" id="PTHR43156:SF2">
    <property type="entry name" value="STAGE II SPORULATION PROTEIN E"/>
    <property type="match status" value="1"/>
</dbReference>
<dbReference type="Pfam" id="PF07228">
    <property type="entry name" value="SpoIIE"/>
    <property type="match status" value="1"/>
</dbReference>
<dbReference type="GO" id="GO:0016791">
    <property type="term" value="F:phosphatase activity"/>
    <property type="evidence" value="ECO:0007669"/>
    <property type="project" value="TreeGrafter"/>
</dbReference>
<proteinExistence type="predicted"/>
<sequence>MRPENPRVVQTTPLRVGPPVVRPRNASEATVSPDRLDDGLPDRESAAVRLRQELAIEAAGIGSFDWDLVTGRLVWDDRLLEIFGYDRAAFGDSLEAFAARLHPDDAARTLEALQRAIETCGEYEAEFRIVLPSGETRWVQGRGRALADERGTAVRLLGAGYDTTAQRHADVRVARVLEAMNAAFFALDREWRFTYVNAEAERVLGRPREELLGGVMWELYPAAPGSDFEENYRSAAATGEERVFEAHYPAPLDAWYEVRAWPGPDGLSVYFLDVTARRAAQDRAQSSAERLAVIAEVSAMTSETLTAGQGEEAALQRLAEAVVPVLGDWVIVSLAGEDGRMRDVAAWHREPAARPLVARYADLRLASIQADAPVLRALASGRTLTVDDVGATVGRTLPPGEVSDVFWALDPRSAVTLPLSARGRTLGALSIYRGAERPMADADDVAAAQEVASRVALAMDNARLYEQQRGLAEGLQRSLLTDPPAPDSAEIVVRYRPAVEVAEVGGDWYDAFLQPGGAAVLVIGDVVGHDTAAAAAMGQLRGLLRGIAYRAGIGPAQVLSDLDAAVEGLGIPTMATAAVARVEQTPEQRAAGLTSLRWSNAGHPPPLLLHPDGRVEELLADRPELMLGVDPTARRTESVVTFRRGATVLLYTDGLVEGRDLPLDDGIARLRSALAELGSLPLEEFCDAVIGRLRPSGPQDDIALVAIRLHPQGQRLRASGGRHRAAGGPVAGPGGSPTGTRAAAQRERGTAPGRGVGR</sequence>
<dbReference type="Pfam" id="PF01590">
    <property type="entry name" value="GAF"/>
    <property type="match status" value="1"/>
</dbReference>
<dbReference type="InterPro" id="IPR001932">
    <property type="entry name" value="PPM-type_phosphatase-like_dom"/>
</dbReference>
<dbReference type="Gene3D" id="3.30.450.40">
    <property type="match status" value="1"/>
</dbReference>
<evidence type="ECO:0000313" key="6">
    <source>
        <dbReference type="Proteomes" id="UP000219514"/>
    </source>
</evidence>
<dbReference type="SMART" id="SM00065">
    <property type="entry name" value="GAF"/>
    <property type="match status" value="1"/>
</dbReference>
<dbReference type="InterPro" id="IPR000700">
    <property type="entry name" value="PAS-assoc_C"/>
</dbReference>
<dbReference type="Gene3D" id="3.60.40.10">
    <property type="entry name" value="PPM-type phosphatase domain"/>
    <property type="match status" value="1"/>
</dbReference>
<name>A0A285EEK5_9ACTN</name>
<dbReference type="NCBIfam" id="TIGR00229">
    <property type="entry name" value="sensory_box"/>
    <property type="match status" value="1"/>
</dbReference>
<feature type="compositionally biased region" description="Low complexity" evidence="2">
    <location>
        <begin position="15"/>
        <end position="24"/>
    </location>
</feature>
<dbReference type="InterPro" id="IPR013655">
    <property type="entry name" value="PAS_fold_3"/>
</dbReference>
<feature type="domain" description="PAS" evidence="3">
    <location>
        <begin position="169"/>
        <end position="213"/>
    </location>
</feature>
<dbReference type="InterPro" id="IPR036457">
    <property type="entry name" value="PPM-type-like_dom_sf"/>
</dbReference>
<organism evidence="5 6">
    <name type="scientific">Geodermatophilus sabuli</name>
    <dbReference type="NCBI Taxonomy" id="1564158"/>
    <lineage>
        <taxon>Bacteria</taxon>
        <taxon>Bacillati</taxon>
        <taxon>Actinomycetota</taxon>
        <taxon>Actinomycetes</taxon>
        <taxon>Geodermatophilales</taxon>
        <taxon>Geodermatophilaceae</taxon>
        <taxon>Geodermatophilus</taxon>
    </lineage>
</organism>
<dbReference type="Pfam" id="PF08447">
    <property type="entry name" value="PAS_3"/>
    <property type="match status" value="1"/>
</dbReference>
<evidence type="ECO:0000259" key="3">
    <source>
        <dbReference type="PROSITE" id="PS50112"/>
    </source>
</evidence>
<dbReference type="Gene3D" id="3.30.450.20">
    <property type="entry name" value="PAS domain"/>
    <property type="match status" value="2"/>
</dbReference>
<keyword evidence="1" id="KW-0378">Hydrolase</keyword>
<dbReference type="Pfam" id="PF08448">
    <property type="entry name" value="PAS_4"/>
    <property type="match status" value="1"/>
</dbReference>
<dbReference type="SMART" id="SM00331">
    <property type="entry name" value="PP2C_SIG"/>
    <property type="match status" value="1"/>
</dbReference>
<keyword evidence="6" id="KW-1185">Reference proteome</keyword>
<evidence type="ECO:0000256" key="2">
    <source>
        <dbReference type="SAM" id="MobiDB-lite"/>
    </source>
</evidence>
<dbReference type="InterPro" id="IPR013656">
    <property type="entry name" value="PAS_4"/>
</dbReference>
<evidence type="ECO:0000313" key="5">
    <source>
        <dbReference type="EMBL" id="SNX97430.1"/>
    </source>
</evidence>
<dbReference type="SMART" id="SM00091">
    <property type="entry name" value="PAS"/>
    <property type="match status" value="2"/>
</dbReference>
<dbReference type="AlphaFoldDB" id="A0A285EEK5"/>
<protein>
    <submittedName>
        <fullName evidence="5">PAS domain S-box-containing protein</fullName>
    </submittedName>
</protein>
<dbReference type="PANTHER" id="PTHR43156">
    <property type="entry name" value="STAGE II SPORULATION PROTEIN E-RELATED"/>
    <property type="match status" value="1"/>
</dbReference>
<evidence type="ECO:0000259" key="4">
    <source>
        <dbReference type="PROSITE" id="PS50113"/>
    </source>
</evidence>
<dbReference type="InterPro" id="IPR003018">
    <property type="entry name" value="GAF"/>
</dbReference>
<dbReference type="Gene3D" id="2.10.70.100">
    <property type="match status" value="1"/>
</dbReference>
<feature type="region of interest" description="Disordered" evidence="2">
    <location>
        <begin position="1"/>
        <end position="38"/>
    </location>
</feature>
<dbReference type="PROSITE" id="PS50112">
    <property type="entry name" value="PAS"/>
    <property type="match status" value="1"/>
</dbReference>
<dbReference type="Proteomes" id="UP000219514">
    <property type="component" value="Unassembled WGS sequence"/>
</dbReference>
<dbReference type="InterPro" id="IPR035965">
    <property type="entry name" value="PAS-like_dom_sf"/>
</dbReference>
<feature type="domain" description="PAC" evidence="4">
    <location>
        <begin position="123"/>
        <end position="175"/>
    </location>
</feature>
<gene>
    <name evidence="5" type="ORF">SAMN06893097_10771</name>
</gene>
<dbReference type="SMART" id="SM00086">
    <property type="entry name" value="PAC"/>
    <property type="match status" value="1"/>
</dbReference>
<dbReference type="PROSITE" id="PS50113">
    <property type="entry name" value="PAC"/>
    <property type="match status" value="1"/>
</dbReference>
<dbReference type="InterPro" id="IPR029016">
    <property type="entry name" value="GAF-like_dom_sf"/>
</dbReference>
<accession>A0A285EEK5</accession>
<dbReference type="InterPro" id="IPR052016">
    <property type="entry name" value="Bact_Sigma-Reg"/>
</dbReference>
<dbReference type="InterPro" id="IPR001610">
    <property type="entry name" value="PAC"/>
</dbReference>
<dbReference type="SUPFAM" id="SSF81606">
    <property type="entry name" value="PP2C-like"/>
    <property type="match status" value="1"/>
</dbReference>
<feature type="region of interest" description="Disordered" evidence="2">
    <location>
        <begin position="715"/>
        <end position="758"/>
    </location>
</feature>
<dbReference type="SUPFAM" id="SSF55785">
    <property type="entry name" value="PYP-like sensor domain (PAS domain)"/>
    <property type="match status" value="2"/>
</dbReference>
<dbReference type="CDD" id="cd00130">
    <property type="entry name" value="PAS"/>
    <property type="match status" value="2"/>
</dbReference>
<dbReference type="InterPro" id="IPR000014">
    <property type="entry name" value="PAS"/>
</dbReference>
<dbReference type="EMBL" id="OBDO01000007">
    <property type="protein sequence ID" value="SNX97430.1"/>
    <property type="molecule type" value="Genomic_DNA"/>
</dbReference>
<reference evidence="5 6" key="1">
    <citation type="submission" date="2017-09" db="EMBL/GenBank/DDBJ databases">
        <authorList>
            <person name="Ehlers B."/>
            <person name="Leendertz F.H."/>
        </authorList>
    </citation>
    <scope>NUCLEOTIDE SEQUENCE [LARGE SCALE GENOMIC DNA]</scope>
    <source>
        <strain evidence="5 6">DSM 46844</strain>
    </source>
</reference>